<dbReference type="RefSeq" id="WP_036935259.1">
    <property type="nucleotide sequence ID" value="NZ_JQKC01000001.1"/>
</dbReference>
<dbReference type="EMBL" id="LGTC01000001">
    <property type="protein sequence ID" value="KNY29616.1"/>
    <property type="molecule type" value="Genomic_DNA"/>
</dbReference>
<comment type="caution">
    <text evidence="2">The sequence shown here is derived from an EMBL/GenBank/DDBJ whole genome shotgun (WGS) entry which is preliminary data.</text>
</comment>
<feature type="transmembrane region" description="Helical" evidence="1">
    <location>
        <begin position="12"/>
        <end position="35"/>
    </location>
</feature>
<organism evidence="2 3">
    <name type="scientific">Pseudobacteroides cellulosolvens ATCC 35603 = DSM 2933</name>
    <dbReference type="NCBI Taxonomy" id="398512"/>
    <lineage>
        <taxon>Bacteria</taxon>
        <taxon>Bacillati</taxon>
        <taxon>Bacillota</taxon>
        <taxon>Clostridia</taxon>
        <taxon>Eubacteriales</taxon>
        <taxon>Oscillospiraceae</taxon>
        <taxon>Pseudobacteroides</taxon>
    </lineage>
</organism>
<gene>
    <name evidence="2" type="ORF">Bccel_4890</name>
</gene>
<proteinExistence type="predicted"/>
<keyword evidence="1" id="KW-1133">Transmembrane helix</keyword>
<dbReference type="Proteomes" id="UP000036923">
    <property type="component" value="Unassembled WGS sequence"/>
</dbReference>
<keyword evidence="1" id="KW-0472">Membrane</keyword>
<evidence type="ECO:0000256" key="1">
    <source>
        <dbReference type="SAM" id="Phobius"/>
    </source>
</evidence>
<name>A0A0L6JUT1_9FIRM</name>
<dbReference type="OrthoDB" id="7375722at2"/>
<evidence type="ECO:0000313" key="2">
    <source>
        <dbReference type="EMBL" id="KNY29616.1"/>
    </source>
</evidence>
<dbReference type="eggNOG" id="ENOG5030T4A">
    <property type="taxonomic scope" value="Bacteria"/>
</dbReference>
<protein>
    <submittedName>
        <fullName evidence="2">Uncharacterized protein</fullName>
    </submittedName>
</protein>
<accession>A0A0L6JUT1</accession>
<keyword evidence="1" id="KW-0812">Transmembrane</keyword>
<keyword evidence="3" id="KW-1185">Reference proteome</keyword>
<feature type="transmembrane region" description="Helical" evidence="1">
    <location>
        <begin position="159"/>
        <end position="183"/>
    </location>
</feature>
<reference evidence="3" key="1">
    <citation type="submission" date="2015-07" db="EMBL/GenBank/DDBJ databases">
        <title>Near-Complete Genome Sequence of the Cellulolytic Bacterium Bacteroides (Pseudobacteroides) cellulosolvens ATCC 35603.</title>
        <authorList>
            <person name="Dassa B."/>
            <person name="Utturkar S.M."/>
            <person name="Klingeman D.M."/>
            <person name="Hurt R.A."/>
            <person name="Keller M."/>
            <person name="Xu J."/>
            <person name="Reddy Y.H.K."/>
            <person name="Borovok I."/>
            <person name="Grinberg I.R."/>
            <person name="Lamed R."/>
            <person name="Zhivin O."/>
            <person name="Bayer E.A."/>
            <person name="Brown S.D."/>
        </authorList>
    </citation>
    <scope>NUCLEOTIDE SEQUENCE [LARGE SCALE GENOMIC DNA]</scope>
    <source>
        <strain evidence="3">DSM 2933</strain>
    </source>
</reference>
<evidence type="ECO:0000313" key="3">
    <source>
        <dbReference type="Proteomes" id="UP000036923"/>
    </source>
</evidence>
<sequence length="198" mass="21794">MNTEVIRPGKVFYLISGAVFIIGIILFVVLLLTGITSTVNRLDTRIVVPGTNTIELKETGKYSIYFEYRSVLDGKVYETESIVGLMCSLKNTETGESVNLSNSIANSNYSISGRQGKSIFDFDIDKPGKYEFKAWYKSERGEEAVLAIGKGFGGSLVRTILLCIGALIISLGASITIFVVTLVRRNRAKKSMQMNNLL</sequence>
<dbReference type="AlphaFoldDB" id="A0A0L6JUT1"/>